<accession>A0ABZ2M8I3</accession>
<dbReference type="SUPFAM" id="SSF51197">
    <property type="entry name" value="Clavaminate synthase-like"/>
    <property type="match status" value="1"/>
</dbReference>
<dbReference type="EMBL" id="CP089984">
    <property type="protein sequence ID" value="WXB18819.1"/>
    <property type="molecule type" value="Genomic_DNA"/>
</dbReference>
<gene>
    <name evidence="1" type="ORF">LZC94_16470</name>
</gene>
<reference evidence="1 2" key="1">
    <citation type="submission" date="2021-12" db="EMBL/GenBank/DDBJ databases">
        <title>Discovery of the Pendulisporaceae a myxobacterial family with distinct sporulation behavior and unique specialized metabolism.</title>
        <authorList>
            <person name="Garcia R."/>
            <person name="Popoff A."/>
            <person name="Bader C.D."/>
            <person name="Loehr J."/>
            <person name="Walesch S."/>
            <person name="Walt C."/>
            <person name="Boldt J."/>
            <person name="Bunk B."/>
            <person name="Haeckl F.J.F.P.J."/>
            <person name="Gunesch A.P."/>
            <person name="Birkelbach J."/>
            <person name="Nuebel U."/>
            <person name="Pietschmann T."/>
            <person name="Bach T."/>
            <person name="Mueller R."/>
        </authorList>
    </citation>
    <scope>NUCLEOTIDE SEQUENCE [LARGE SCALE GENOMIC DNA]</scope>
    <source>
        <strain evidence="1 2">MSr11954</strain>
    </source>
</reference>
<dbReference type="PANTHER" id="PTHR20883:SF46">
    <property type="entry name" value="PHYTANOYL-COA HYDROXYLASE"/>
    <property type="match status" value="1"/>
</dbReference>
<organism evidence="1 2">
    <name type="scientific">Pendulispora albinea</name>
    <dbReference type="NCBI Taxonomy" id="2741071"/>
    <lineage>
        <taxon>Bacteria</taxon>
        <taxon>Pseudomonadati</taxon>
        <taxon>Myxococcota</taxon>
        <taxon>Myxococcia</taxon>
        <taxon>Myxococcales</taxon>
        <taxon>Sorangiineae</taxon>
        <taxon>Pendulisporaceae</taxon>
        <taxon>Pendulispora</taxon>
    </lineage>
</organism>
<keyword evidence="2" id="KW-1185">Reference proteome</keyword>
<dbReference type="Pfam" id="PF05721">
    <property type="entry name" value="PhyH"/>
    <property type="match status" value="1"/>
</dbReference>
<dbReference type="PANTHER" id="PTHR20883">
    <property type="entry name" value="PHYTANOYL-COA DIOXYGENASE DOMAIN CONTAINING 1"/>
    <property type="match status" value="1"/>
</dbReference>
<dbReference type="InterPro" id="IPR008775">
    <property type="entry name" value="Phytyl_CoA_dOase-like"/>
</dbReference>
<dbReference type="RefSeq" id="WP_394828445.1">
    <property type="nucleotide sequence ID" value="NZ_CP089984.1"/>
</dbReference>
<sequence>MLVNALVNALGNVPEALGRETLAAAVAHFHEHGYASLGRIADEDTVRALARRADALMLGEVQIPGLFFQLDSATGNYDDLTFGLGYQGPSLEYRKLEKLELDPLYRAWIENPVFEQVVRAIVGDDVVLYRAILMNKSASGGTPLPWHQDGGRFWGLDREPTLQIWTALDDAPIASGCVEVLPGSHHAGLVTPLGGLVQQPFVDARGADRAAVPLPARAGDVILLHNHLWHRSGRNTTGKPRRAFSVCYMDAATRCLRKKRAPRTFTRVFASSS</sequence>
<dbReference type="GO" id="GO:0051213">
    <property type="term" value="F:dioxygenase activity"/>
    <property type="evidence" value="ECO:0007669"/>
    <property type="project" value="UniProtKB-KW"/>
</dbReference>
<proteinExistence type="predicted"/>
<dbReference type="Gene3D" id="2.60.120.620">
    <property type="entry name" value="q2cbj1_9rhob like domain"/>
    <property type="match status" value="1"/>
</dbReference>
<dbReference type="Proteomes" id="UP001370348">
    <property type="component" value="Chromosome"/>
</dbReference>
<evidence type="ECO:0000313" key="2">
    <source>
        <dbReference type="Proteomes" id="UP001370348"/>
    </source>
</evidence>
<keyword evidence="1" id="KW-0560">Oxidoreductase</keyword>
<protein>
    <submittedName>
        <fullName evidence="1">Phytanoyl-CoA dioxygenase family protein</fullName>
    </submittedName>
</protein>
<keyword evidence="1" id="KW-0223">Dioxygenase</keyword>
<evidence type="ECO:0000313" key="1">
    <source>
        <dbReference type="EMBL" id="WXB18819.1"/>
    </source>
</evidence>
<name>A0ABZ2M8I3_9BACT</name>